<name>A0A0G1V2W6_9BACT</name>
<evidence type="ECO:0000313" key="4">
    <source>
        <dbReference type="EMBL" id="KKW00873.1"/>
    </source>
</evidence>
<protein>
    <submittedName>
        <fullName evidence="4">Thymidylate synthase</fullName>
    </submittedName>
</protein>
<dbReference type="InterPro" id="IPR036926">
    <property type="entry name" value="Thymidate_synth/dCMP_Mease_sf"/>
</dbReference>
<dbReference type="InterPro" id="IPR023451">
    <property type="entry name" value="Thymidate_synth/dCMP_Mease_dom"/>
</dbReference>
<proteinExistence type="predicted"/>
<dbReference type="PANTHER" id="PTHR11548">
    <property type="entry name" value="THYMIDYLATE SYNTHASE 1"/>
    <property type="match status" value="1"/>
</dbReference>
<keyword evidence="1" id="KW-0489">Methyltransferase</keyword>
<dbReference type="InterPro" id="IPR045097">
    <property type="entry name" value="Thymidate_synth/dCMP_Mease"/>
</dbReference>
<dbReference type="GO" id="GO:0032259">
    <property type="term" value="P:methylation"/>
    <property type="evidence" value="ECO:0007669"/>
    <property type="project" value="UniProtKB-KW"/>
</dbReference>
<evidence type="ECO:0000313" key="5">
    <source>
        <dbReference type="Proteomes" id="UP000034637"/>
    </source>
</evidence>
<feature type="non-terminal residue" evidence="4">
    <location>
        <position position="410"/>
    </location>
</feature>
<dbReference type="PANTHER" id="PTHR11548:SF1">
    <property type="entry name" value="THYMIDYLATE SYNTHASE 1"/>
    <property type="match status" value="1"/>
</dbReference>
<evidence type="ECO:0000256" key="2">
    <source>
        <dbReference type="ARBA" id="ARBA00022679"/>
    </source>
</evidence>
<gene>
    <name evidence="4" type="ORF">UY33_C0003G0001</name>
</gene>
<sequence length="410" mass="46423">MASDSSETKRKVFDGTLKPHYYAPRLTVGRGEAGVALCTLWTLETVLARVLSESDFGLRGPLFSLRGAEYVVRNCLANPVIRAIVVAGSIIGLENEHGKPLVFFDPNLPVSAIDVFRENVQIIDLRGERDWRRVVAKMREMKVGKPYSVERVYYPESLPAANLLPSERHGMRVERESIAHAWLDAIFHIRKFGVVKPSDKGRDLQELPSLHVVSNEKIDGILDRIPRWLPVTQKGIENYLPVMLSGKPREGVDVAYTYGMQFQNYNGLDQLAEIVTLMKTEWYTKRAVAITWELPDHLTNQIDSAPCVVDLMFLIQDDKLLMTAHFRSHDMFRAWLENVYGLRFLQSEMAQKIGVGLGKLEVISNSAHLWQDIVPDADRVIAEQYPALVSSWREDPRGNFLITVEGGQIV</sequence>
<evidence type="ECO:0000256" key="1">
    <source>
        <dbReference type="ARBA" id="ARBA00022603"/>
    </source>
</evidence>
<dbReference type="AlphaFoldDB" id="A0A0G1V2W6"/>
<organism evidence="4 5">
    <name type="scientific">Candidatus Amesbacteria bacterium GW2011_GWA1_48_9</name>
    <dbReference type="NCBI Taxonomy" id="1618355"/>
    <lineage>
        <taxon>Bacteria</taxon>
        <taxon>Candidatus Amesiibacteriota</taxon>
    </lineage>
</organism>
<dbReference type="EMBL" id="LCPP01000003">
    <property type="protein sequence ID" value="KKW00873.1"/>
    <property type="molecule type" value="Genomic_DNA"/>
</dbReference>
<accession>A0A0G1V2W6</accession>
<dbReference type="Proteomes" id="UP000034637">
    <property type="component" value="Unassembled WGS sequence"/>
</dbReference>
<dbReference type="Pfam" id="PF00303">
    <property type="entry name" value="Thymidylat_synt"/>
    <property type="match status" value="1"/>
</dbReference>
<dbReference type="GO" id="GO:0005829">
    <property type="term" value="C:cytosol"/>
    <property type="evidence" value="ECO:0007669"/>
    <property type="project" value="TreeGrafter"/>
</dbReference>
<dbReference type="Gene3D" id="3.30.572.10">
    <property type="entry name" value="Thymidylate synthase/dCMP hydroxymethylase domain"/>
    <property type="match status" value="1"/>
</dbReference>
<dbReference type="GO" id="GO:0004799">
    <property type="term" value="F:thymidylate synthase activity"/>
    <property type="evidence" value="ECO:0007669"/>
    <property type="project" value="TreeGrafter"/>
</dbReference>
<keyword evidence="2" id="KW-0808">Transferase</keyword>
<comment type="caution">
    <text evidence="4">The sequence shown here is derived from an EMBL/GenBank/DDBJ whole genome shotgun (WGS) entry which is preliminary data.</text>
</comment>
<evidence type="ECO:0000259" key="3">
    <source>
        <dbReference type="Pfam" id="PF00303"/>
    </source>
</evidence>
<feature type="domain" description="Thymidylate synthase/dCMP hydroxymethylase" evidence="3">
    <location>
        <begin position="254"/>
        <end position="383"/>
    </location>
</feature>
<dbReference type="GO" id="GO:0006231">
    <property type="term" value="P:dTMP biosynthetic process"/>
    <property type="evidence" value="ECO:0007669"/>
    <property type="project" value="TreeGrafter"/>
</dbReference>
<reference evidence="4 5" key="1">
    <citation type="journal article" date="2015" name="Nature">
        <title>rRNA introns, odd ribosomes, and small enigmatic genomes across a large radiation of phyla.</title>
        <authorList>
            <person name="Brown C.T."/>
            <person name="Hug L.A."/>
            <person name="Thomas B.C."/>
            <person name="Sharon I."/>
            <person name="Castelle C.J."/>
            <person name="Singh A."/>
            <person name="Wilkins M.J."/>
            <person name="Williams K.H."/>
            <person name="Banfield J.F."/>
        </authorList>
    </citation>
    <scope>NUCLEOTIDE SEQUENCE [LARGE SCALE GENOMIC DNA]</scope>
</reference>
<dbReference type="SUPFAM" id="SSF55831">
    <property type="entry name" value="Thymidylate synthase/dCMP hydroxymethylase"/>
    <property type="match status" value="1"/>
</dbReference>